<keyword evidence="2" id="KW-0812">Transmembrane</keyword>
<keyword evidence="3" id="KW-0732">Signal</keyword>
<comment type="caution">
    <text evidence="5">The sequence shown here is derived from an EMBL/GenBank/DDBJ whole genome shotgun (WGS) entry which is preliminary data.</text>
</comment>
<keyword evidence="2" id="KW-1133">Transmembrane helix</keyword>
<dbReference type="OrthoDB" id="9810871at2"/>
<accession>A0A5D0XSP6</accession>
<protein>
    <submittedName>
        <fullName evidence="5">YcnI family protein</fullName>
    </submittedName>
</protein>
<dbReference type="Proteomes" id="UP000323410">
    <property type="component" value="Unassembled WGS sequence"/>
</dbReference>
<dbReference type="RefSeq" id="WP_148600351.1">
    <property type="nucleotide sequence ID" value="NZ_VSLD01000002.1"/>
</dbReference>
<dbReference type="Pfam" id="PF07987">
    <property type="entry name" value="DUF1775"/>
    <property type="match status" value="1"/>
</dbReference>
<feature type="signal peptide" evidence="3">
    <location>
        <begin position="1"/>
        <end position="29"/>
    </location>
</feature>
<evidence type="ECO:0000313" key="6">
    <source>
        <dbReference type="Proteomes" id="UP000323410"/>
    </source>
</evidence>
<dbReference type="InterPro" id="IPR038507">
    <property type="entry name" value="YcnI-like_sf"/>
</dbReference>
<feature type="region of interest" description="Disordered" evidence="1">
    <location>
        <begin position="188"/>
        <end position="230"/>
    </location>
</feature>
<proteinExistence type="predicted"/>
<gene>
    <name evidence="5" type="ORF">FQ377_06135</name>
</gene>
<evidence type="ECO:0000256" key="2">
    <source>
        <dbReference type="SAM" id="Phobius"/>
    </source>
</evidence>
<sequence length="259" mass="26611">MTPSTPQRARTTGAVILTTATLMAFGLGAANAHVSVAPTSTTENGYAQLTFSVPNESDTASTTTLEVQLPTEQPFTSVRVKPIEGWDAEVVTGALPEPVTTADGATLTEAPLSVRWTAEEGSEIAPQQYQTFSISVGKLPDAGTTVMVPATQSYTDGEVVEWDDETVEGEAEPDKPAPSFITTAAVEGEDAHGGAAPEATKEAAETAEATETEEAADTEQAASTSDDDSASAVGWIGLVAGLLGLAAGVVALIRTRRTA</sequence>
<feature type="chain" id="PRO_5038598669" evidence="3">
    <location>
        <begin position="30"/>
        <end position="259"/>
    </location>
</feature>
<evidence type="ECO:0000259" key="4">
    <source>
        <dbReference type="Pfam" id="PF07987"/>
    </source>
</evidence>
<feature type="compositionally biased region" description="Low complexity" evidence="1">
    <location>
        <begin position="218"/>
        <end position="230"/>
    </location>
</feature>
<feature type="domain" description="YncI copper-binding" evidence="4">
    <location>
        <begin position="33"/>
        <end position="179"/>
    </location>
</feature>
<dbReference type="InterPro" id="IPR012533">
    <property type="entry name" value="YcnI-copper_dom"/>
</dbReference>
<evidence type="ECO:0000256" key="3">
    <source>
        <dbReference type="SAM" id="SignalP"/>
    </source>
</evidence>
<reference evidence="5 6" key="1">
    <citation type="submission" date="2019-08" db="EMBL/GenBank/DDBJ databases">
        <title>Genone of Arthrobacter echini P9.</title>
        <authorList>
            <person name="Bowman J.P."/>
        </authorList>
    </citation>
    <scope>NUCLEOTIDE SEQUENCE [LARGE SCALE GENOMIC DNA]</scope>
    <source>
        <strain evidence="5 6">P9</strain>
    </source>
</reference>
<keyword evidence="2" id="KW-0472">Membrane</keyword>
<dbReference type="CDD" id="cd08545">
    <property type="entry name" value="YcnI_like"/>
    <property type="match status" value="1"/>
</dbReference>
<dbReference type="Gene3D" id="2.60.40.2230">
    <property type="entry name" value="Uncharacterised protein YcnI-like PF07987, DUF1775"/>
    <property type="match status" value="1"/>
</dbReference>
<keyword evidence="6" id="KW-1185">Reference proteome</keyword>
<feature type="transmembrane region" description="Helical" evidence="2">
    <location>
        <begin position="232"/>
        <end position="253"/>
    </location>
</feature>
<dbReference type="AlphaFoldDB" id="A0A5D0XSP6"/>
<name>A0A5D0XSP6_9MICC</name>
<evidence type="ECO:0000313" key="5">
    <source>
        <dbReference type="EMBL" id="TYC99532.1"/>
    </source>
</evidence>
<feature type="compositionally biased region" description="Acidic residues" evidence="1">
    <location>
        <begin position="208"/>
        <end position="217"/>
    </location>
</feature>
<dbReference type="EMBL" id="VSLD01000002">
    <property type="protein sequence ID" value="TYC99532.1"/>
    <property type="molecule type" value="Genomic_DNA"/>
</dbReference>
<organism evidence="5 6">
    <name type="scientific">Arthrobacter echini</name>
    <dbReference type="NCBI Taxonomy" id="1529066"/>
    <lineage>
        <taxon>Bacteria</taxon>
        <taxon>Bacillati</taxon>
        <taxon>Actinomycetota</taxon>
        <taxon>Actinomycetes</taxon>
        <taxon>Micrococcales</taxon>
        <taxon>Micrococcaceae</taxon>
        <taxon>Arthrobacter</taxon>
    </lineage>
</organism>
<evidence type="ECO:0000256" key="1">
    <source>
        <dbReference type="SAM" id="MobiDB-lite"/>
    </source>
</evidence>